<dbReference type="KEGG" id="gbe:GbCGDNIH1_5042"/>
<proteinExistence type="predicted"/>
<dbReference type="AlphaFoldDB" id="A0A286M389"/>
<feature type="region of interest" description="Disordered" evidence="1">
    <location>
        <begin position="1"/>
        <end position="55"/>
    </location>
</feature>
<protein>
    <submittedName>
        <fullName evidence="2">Uncharacterized protein</fullName>
    </submittedName>
</protein>
<evidence type="ECO:0000313" key="2">
    <source>
        <dbReference type="EMBL" id="ASV62488.1"/>
    </source>
</evidence>
<gene>
    <name evidence="2" type="ordered locus">GbCGDNIH1_5042</name>
</gene>
<sequence length="70" mass="7655">MGTSGTGPEEEGSEGEEADKDVTMRRKLETAGRPVNRSREHGSADRQEMLPDHSATRCADTLWRPACLAL</sequence>
<evidence type="ECO:0000313" key="3">
    <source>
        <dbReference type="Proteomes" id="UP000001963"/>
    </source>
</evidence>
<reference evidence="2 3" key="1">
    <citation type="journal article" date="2007" name="J. Bacteriol.">
        <title>Genome sequence analysis of the emerging human pathogenic acetic acid bacterium Granulibacter bethesdensis.</title>
        <authorList>
            <person name="Greenberg D.E."/>
            <person name="Porcella S.F."/>
            <person name="Zelazny A.M."/>
            <person name="Virtaneva K."/>
            <person name="Sturdevant D.E."/>
            <person name="Kupko J.J.III."/>
            <person name="Barbian K.D."/>
            <person name="Babar A."/>
            <person name="Dorward D.W."/>
            <person name="Holland S.M."/>
        </authorList>
    </citation>
    <scope>NUCLEOTIDE SEQUENCE [LARGE SCALE GENOMIC DNA]</scope>
    <source>
        <strain evidence="3">ATCC BAA-1260 / CGDNIH1</strain>
    </source>
</reference>
<name>A0A286M389_GRABC</name>
<organism evidence="2 3">
    <name type="scientific">Granulibacter bethesdensis (strain ATCC BAA-1260 / CGDNIH1)</name>
    <dbReference type="NCBI Taxonomy" id="391165"/>
    <lineage>
        <taxon>Bacteria</taxon>
        <taxon>Pseudomonadati</taxon>
        <taxon>Pseudomonadota</taxon>
        <taxon>Alphaproteobacteria</taxon>
        <taxon>Acetobacterales</taxon>
        <taxon>Acetobacteraceae</taxon>
        <taxon>Granulibacter</taxon>
    </lineage>
</organism>
<feature type="compositionally biased region" description="Basic and acidic residues" evidence="1">
    <location>
        <begin position="20"/>
        <end position="30"/>
    </location>
</feature>
<dbReference type="Proteomes" id="UP000001963">
    <property type="component" value="Chromosome"/>
</dbReference>
<feature type="compositionally biased region" description="Basic and acidic residues" evidence="1">
    <location>
        <begin position="37"/>
        <end position="55"/>
    </location>
</feature>
<dbReference type="EMBL" id="CP000394">
    <property type="protein sequence ID" value="ASV62488.1"/>
    <property type="molecule type" value="Genomic_DNA"/>
</dbReference>
<accession>A0A286M389</accession>
<feature type="compositionally biased region" description="Acidic residues" evidence="1">
    <location>
        <begin position="8"/>
        <end position="19"/>
    </location>
</feature>
<evidence type="ECO:0000256" key="1">
    <source>
        <dbReference type="SAM" id="MobiDB-lite"/>
    </source>
</evidence>
<keyword evidence="3" id="KW-1185">Reference proteome</keyword>